<sequence>MVEAGFHLAGDGRASKGDAKYVPPKDWNGMYLDQWIFEYTTPGKANKFTLHCSLQNKSKRMYIHASEDSNPTNVCVLGLQLDNYVPNPALLKAGWTAAAGDAGDAAGNGGSFAVVHCLKMKSLFTEYVITPLLANAEEQQVAPAGDEGAGGALAGMGAAAREGWAAWLSSRQGTVAMAAGAAAVAVGVVLVLRYRAKRLR</sequence>
<accession>A0A836C1E0</accession>
<evidence type="ECO:0000313" key="3">
    <source>
        <dbReference type="Proteomes" id="UP000612055"/>
    </source>
</evidence>
<keyword evidence="1" id="KW-0472">Membrane</keyword>
<dbReference type="OrthoDB" id="529944at2759"/>
<reference evidence="2" key="1">
    <citation type="journal article" date="2020" name="bioRxiv">
        <title>Comparative genomics of Chlamydomonas.</title>
        <authorList>
            <person name="Craig R.J."/>
            <person name="Hasan A.R."/>
            <person name="Ness R.W."/>
            <person name="Keightley P.D."/>
        </authorList>
    </citation>
    <scope>NUCLEOTIDE SEQUENCE</scope>
    <source>
        <strain evidence="2">CCAP 11/70</strain>
    </source>
</reference>
<gene>
    <name evidence="2" type="ORF">HYH03_006376</name>
</gene>
<feature type="transmembrane region" description="Helical" evidence="1">
    <location>
        <begin position="175"/>
        <end position="194"/>
    </location>
</feature>
<evidence type="ECO:0000256" key="1">
    <source>
        <dbReference type="SAM" id="Phobius"/>
    </source>
</evidence>
<keyword evidence="3" id="KW-1185">Reference proteome</keyword>
<evidence type="ECO:0000313" key="2">
    <source>
        <dbReference type="EMBL" id="KAG2495429.1"/>
    </source>
</evidence>
<protein>
    <submittedName>
        <fullName evidence="2">Uncharacterized protein</fullName>
    </submittedName>
</protein>
<dbReference type="EMBL" id="JAEHOE010000024">
    <property type="protein sequence ID" value="KAG2495429.1"/>
    <property type="molecule type" value="Genomic_DNA"/>
</dbReference>
<keyword evidence="1" id="KW-0812">Transmembrane</keyword>
<keyword evidence="1" id="KW-1133">Transmembrane helix</keyword>
<organism evidence="2 3">
    <name type="scientific">Edaphochlamys debaryana</name>
    <dbReference type="NCBI Taxonomy" id="47281"/>
    <lineage>
        <taxon>Eukaryota</taxon>
        <taxon>Viridiplantae</taxon>
        <taxon>Chlorophyta</taxon>
        <taxon>core chlorophytes</taxon>
        <taxon>Chlorophyceae</taxon>
        <taxon>CS clade</taxon>
        <taxon>Chlamydomonadales</taxon>
        <taxon>Chlamydomonadales incertae sedis</taxon>
        <taxon>Edaphochlamys</taxon>
    </lineage>
</organism>
<dbReference type="AlphaFoldDB" id="A0A836C1E0"/>
<dbReference type="Proteomes" id="UP000612055">
    <property type="component" value="Unassembled WGS sequence"/>
</dbReference>
<proteinExistence type="predicted"/>
<name>A0A836C1E0_9CHLO</name>
<comment type="caution">
    <text evidence="2">The sequence shown here is derived from an EMBL/GenBank/DDBJ whole genome shotgun (WGS) entry which is preliminary data.</text>
</comment>
<dbReference type="Gene3D" id="3.40.1000.30">
    <property type="match status" value="1"/>
</dbReference>